<dbReference type="InterPro" id="IPR022488">
    <property type="entry name" value="PPK2-related"/>
</dbReference>
<evidence type="ECO:0000256" key="2">
    <source>
        <dbReference type="ARBA" id="ARBA00022777"/>
    </source>
</evidence>
<dbReference type="PANTHER" id="PTHR34383">
    <property type="entry name" value="POLYPHOSPHATE:AMP PHOSPHOTRANSFERASE-RELATED"/>
    <property type="match status" value="1"/>
</dbReference>
<feature type="domain" description="Polyphosphate kinase-2-related" evidence="4">
    <location>
        <begin position="36"/>
        <end position="268"/>
    </location>
</feature>
<reference evidence="5 6" key="1">
    <citation type="submission" date="2020-06" db="EMBL/GenBank/DDBJ databases">
        <title>Methanolobus halotolerans sp. nov., isolated from a saline lake Tus in Siberia.</title>
        <authorList>
            <person name="Shen Y."/>
            <person name="Chen S.-C."/>
            <person name="Lai M.-C."/>
            <person name="Huang H.-H."/>
            <person name="Chiu H.-H."/>
            <person name="Tang S.-L."/>
            <person name="Rogozin D.Y."/>
            <person name="Degermendzhy A.G."/>
        </authorList>
    </citation>
    <scope>NUCLEOTIDE SEQUENCE [LARGE SCALE GENOMIC DNA]</scope>
    <source>
        <strain evidence="5 6">DSM 21339</strain>
    </source>
</reference>
<evidence type="ECO:0000256" key="3">
    <source>
        <dbReference type="SAM" id="MobiDB-lite"/>
    </source>
</evidence>
<gene>
    <name evidence="5" type="ORF">HWN40_10825</name>
</gene>
<dbReference type="Gene3D" id="3.40.50.300">
    <property type="entry name" value="P-loop containing nucleotide triphosphate hydrolases"/>
    <property type="match status" value="1"/>
</dbReference>
<dbReference type="Proteomes" id="UP000509594">
    <property type="component" value="Chromosome"/>
</dbReference>
<dbReference type="PIRSF" id="PIRSF028756">
    <property type="entry name" value="PPK2_prd"/>
    <property type="match status" value="1"/>
</dbReference>
<dbReference type="SUPFAM" id="SSF52540">
    <property type="entry name" value="P-loop containing nucleoside triphosphate hydrolases"/>
    <property type="match status" value="1"/>
</dbReference>
<organism evidence="5 6">
    <name type="scientific">Methanolobus zinderi</name>
    <dbReference type="NCBI Taxonomy" id="536044"/>
    <lineage>
        <taxon>Archaea</taxon>
        <taxon>Methanobacteriati</taxon>
        <taxon>Methanobacteriota</taxon>
        <taxon>Stenosarchaea group</taxon>
        <taxon>Methanomicrobia</taxon>
        <taxon>Methanosarcinales</taxon>
        <taxon>Methanosarcinaceae</taxon>
        <taxon>Methanolobus</taxon>
    </lineage>
</organism>
<keyword evidence="2 5" id="KW-0418">Kinase</keyword>
<keyword evidence="6" id="KW-1185">Reference proteome</keyword>
<dbReference type="GO" id="GO:0006797">
    <property type="term" value="P:polyphosphate metabolic process"/>
    <property type="evidence" value="ECO:0007669"/>
    <property type="project" value="InterPro"/>
</dbReference>
<dbReference type="AlphaFoldDB" id="A0A7D5EAK9"/>
<name>A0A7D5EAK9_9EURY</name>
<evidence type="ECO:0000313" key="5">
    <source>
        <dbReference type="EMBL" id="QLC51337.1"/>
    </source>
</evidence>
<dbReference type="PANTHER" id="PTHR34383:SF3">
    <property type="entry name" value="POLYPHOSPHATE:AMP PHOSPHOTRANSFERASE"/>
    <property type="match status" value="1"/>
</dbReference>
<accession>A0A7D5EAK9</accession>
<feature type="compositionally biased region" description="Basic residues" evidence="3">
    <location>
        <begin position="304"/>
        <end position="317"/>
    </location>
</feature>
<dbReference type="InterPro" id="IPR022300">
    <property type="entry name" value="PPK2-rel_1"/>
</dbReference>
<dbReference type="KEGG" id="mzi:HWN40_10825"/>
<proteinExistence type="predicted"/>
<sequence length="317" mass="37100">MEDRIKAVMDIMRVPPDEKIDLEKDYDPGFTGKWMKKKEAKETLVRGIRLLAEMQNKLYAQDQYALLIVLQALDAAGKDSTIKHVMSGINPQGVDVHSFKTPSGEELDHDYLWRNFKALPARGRIGIFNRSYYEEVLVVRVHPEFLASQKLPPILKDKHIWKRRFEEINNFEKYLVDNGIIVLKFFLYVSKEKQRERFLERALLPEKNWKFSTADMKERARWDEYIAAYEDMFNHTSTEWAPWYVVPADHKWFTRLAVAAVIYNTMDKLNLTYPVVSEQQKQALLAAKEELENESGDPDDKAVRKARAKTAASRKKK</sequence>
<protein>
    <submittedName>
        <fullName evidence="5">Polyphosphate kinase 2 family protein</fullName>
    </submittedName>
</protein>
<evidence type="ECO:0000259" key="4">
    <source>
        <dbReference type="Pfam" id="PF03976"/>
    </source>
</evidence>
<dbReference type="InterPro" id="IPR027417">
    <property type="entry name" value="P-loop_NTPase"/>
</dbReference>
<dbReference type="EMBL" id="CP058215">
    <property type="protein sequence ID" value="QLC51337.1"/>
    <property type="molecule type" value="Genomic_DNA"/>
</dbReference>
<evidence type="ECO:0000313" key="6">
    <source>
        <dbReference type="Proteomes" id="UP000509594"/>
    </source>
</evidence>
<feature type="region of interest" description="Disordered" evidence="3">
    <location>
        <begin position="289"/>
        <end position="317"/>
    </location>
</feature>
<dbReference type="GO" id="GO:0008976">
    <property type="term" value="F:polyphosphate kinase activity"/>
    <property type="evidence" value="ECO:0007669"/>
    <property type="project" value="InterPro"/>
</dbReference>
<dbReference type="NCBIfam" id="TIGR03709">
    <property type="entry name" value="PPK2_rel_1"/>
    <property type="match status" value="1"/>
</dbReference>
<dbReference type="Pfam" id="PF03976">
    <property type="entry name" value="PPK2"/>
    <property type="match status" value="1"/>
</dbReference>
<dbReference type="InterPro" id="IPR016898">
    <property type="entry name" value="Polyphosphate_phosphotransfera"/>
</dbReference>
<evidence type="ECO:0000256" key="1">
    <source>
        <dbReference type="ARBA" id="ARBA00022679"/>
    </source>
</evidence>
<keyword evidence="1" id="KW-0808">Transferase</keyword>